<accession>A0AAD3MK52</accession>
<evidence type="ECO:0000313" key="3">
    <source>
        <dbReference type="Proteomes" id="UP001279410"/>
    </source>
</evidence>
<name>A0AAD3MK52_LATJO</name>
<sequence>MPKFLQRRGKLSERSGGDGAPVSVLLRAATLRCEQSLRELQASWSFRGDTGTARRAPPLVWRDKKGGRAENIVRVYVKPEDAALSESSGG</sequence>
<keyword evidence="3" id="KW-1185">Reference proteome</keyword>
<evidence type="ECO:0000256" key="1">
    <source>
        <dbReference type="SAM" id="MobiDB-lite"/>
    </source>
</evidence>
<dbReference type="AlphaFoldDB" id="A0AAD3MK52"/>
<gene>
    <name evidence="2" type="ORF">AKAME5_000756100</name>
</gene>
<comment type="caution">
    <text evidence="2">The sequence shown here is derived from an EMBL/GenBank/DDBJ whole genome shotgun (WGS) entry which is preliminary data.</text>
</comment>
<dbReference type="EMBL" id="BRZM01000020">
    <property type="protein sequence ID" value="GLD55010.1"/>
    <property type="molecule type" value="Genomic_DNA"/>
</dbReference>
<feature type="region of interest" description="Disordered" evidence="1">
    <location>
        <begin position="1"/>
        <end position="20"/>
    </location>
</feature>
<evidence type="ECO:0000313" key="2">
    <source>
        <dbReference type="EMBL" id="GLD55010.1"/>
    </source>
</evidence>
<organism evidence="2 3">
    <name type="scientific">Lates japonicus</name>
    <name type="common">Japanese lates</name>
    <dbReference type="NCBI Taxonomy" id="270547"/>
    <lineage>
        <taxon>Eukaryota</taxon>
        <taxon>Metazoa</taxon>
        <taxon>Chordata</taxon>
        <taxon>Craniata</taxon>
        <taxon>Vertebrata</taxon>
        <taxon>Euteleostomi</taxon>
        <taxon>Actinopterygii</taxon>
        <taxon>Neopterygii</taxon>
        <taxon>Teleostei</taxon>
        <taxon>Neoteleostei</taxon>
        <taxon>Acanthomorphata</taxon>
        <taxon>Carangaria</taxon>
        <taxon>Carangaria incertae sedis</taxon>
        <taxon>Centropomidae</taxon>
        <taxon>Lates</taxon>
    </lineage>
</organism>
<dbReference type="Proteomes" id="UP001279410">
    <property type="component" value="Unassembled WGS sequence"/>
</dbReference>
<reference evidence="2" key="1">
    <citation type="submission" date="2022-08" db="EMBL/GenBank/DDBJ databases">
        <title>Genome sequencing of akame (Lates japonicus).</title>
        <authorList>
            <person name="Hashiguchi Y."/>
            <person name="Takahashi H."/>
        </authorList>
    </citation>
    <scope>NUCLEOTIDE SEQUENCE</scope>
    <source>
        <strain evidence="2">Kochi</strain>
    </source>
</reference>
<protein>
    <submittedName>
        <fullName evidence="2">Double-stranded RNA-specific editase B2 isoform X1</fullName>
    </submittedName>
</protein>
<proteinExistence type="predicted"/>